<gene>
    <name evidence="1" type="primary">Blvrb-003</name>
</gene>
<organism evidence="1">
    <name type="scientific">Phallusia mammillata</name>
    <dbReference type="NCBI Taxonomy" id="59560"/>
    <lineage>
        <taxon>Eukaryota</taxon>
        <taxon>Metazoa</taxon>
        <taxon>Chordata</taxon>
        <taxon>Tunicata</taxon>
        <taxon>Ascidiacea</taxon>
        <taxon>Phlebobranchia</taxon>
        <taxon>Ascidiidae</taxon>
        <taxon>Phallusia</taxon>
    </lineage>
</organism>
<name>A0A6F9D893_9ASCI</name>
<dbReference type="AlphaFoldDB" id="A0A6F9D893"/>
<accession>A0A6F9D893</accession>
<sequence length="59" mass="6636">MPLFIKQAVQVGNYQVAIDKLPGASRATTQDIAHWMLTCIQDDEEMRKYTHQLVGISSS</sequence>
<dbReference type="EMBL" id="LR783346">
    <property type="protein sequence ID" value="CAB3225814.1"/>
    <property type="molecule type" value="mRNA"/>
</dbReference>
<proteinExistence type="evidence at transcript level"/>
<protein>
    <submittedName>
        <fullName evidence="1">Flavin reductase (NADPH)-like</fullName>
    </submittedName>
</protein>
<evidence type="ECO:0000313" key="1">
    <source>
        <dbReference type="EMBL" id="CAB3225814.1"/>
    </source>
</evidence>
<reference evidence="1" key="1">
    <citation type="submission" date="2020-04" db="EMBL/GenBank/DDBJ databases">
        <authorList>
            <person name="Neveu A P."/>
        </authorList>
    </citation>
    <scope>NUCLEOTIDE SEQUENCE</scope>
    <source>
        <tissue evidence="1">Whole embryo</tissue>
    </source>
</reference>